<evidence type="ECO:0000256" key="3">
    <source>
        <dbReference type="ARBA" id="ARBA00022989"/>
    </source>
</evidence>
<evidence type="ECO:0000313" key="9">
    <source>
        <dbReference type="Proteomes" id="UP000663832"/>
    </source>
</evidence>
<evidence type="ECO:0000313" key="8">
    <source>
        <dbReference type="EMBL" id="CAF1342926.1"/>
    </source>
</evidence>
<dbReference type="InterPro" id="IPR000276">
    <property type="entry name" value="GPCR_Rhodpsn"/>
</dbReference>
<keyword evidence="3 5" id="KW-1133">Transmembrane helix</keyword>
<accession>A0A815GPG7</accession>
<feature type="transmembrane region" description="Helical" evidence="5">
    <location>
        <begin position="92"/>
        <end position="114"/>
    </location>
</feature>
<dbReference type="EMBL" id="CAJNOM010000308">
    <property type="protein sequence ID" value="CAF1342926.1"/>
    <property type="molecule type" value="Genomic_DNA"/>
</dbReference>
<comment type="subcellular location">
    <subcellularLocation>
        <location evidence="1">Membrane</location>
    </subcellularLocation>
</comment>
<evidence type="ECO:0000256" key="2">
    <source>
        <dbReference type="ARBA" id="ARBA00022692"/>
    </source>
</evidence>
<dbReference type="GO" id="GO:0016020">
    <property type="term" value="C:membrane"/>
    <property type="evidence" value="ECO:0007669"/>
    <property type="project" value="UniProtKB-SubCell"/>
</dbReference>
<keyword evidence="2 5" id="KW-0812">Transmembrane</keyword>
<dbReference type="OrthoDB" id="10016905at2759"/>
<feature type="transmembrane region" description="Helical" evidence="5">
    <location>
        <begin position="229"/>
        <end position="258"/>
    </location>
</feature>
<evidence type="ECO:0000259" key="6">
    <source>
        <dbReference type="PROSITE" id="PS50262"/>
    </source>
</evidence>
<proteinExistence type="predicted"/>
<dbReference type="AlphaFoldDB" id="A0A815GPG7"/>
<reference evidence="8" key="1">
    <citation type="submission" date="2021-02" db="EMBL/GenBank/DDBJ databases">
        <authorList>
            <person name="Nowell W R."/>
        </authorList>
    </citation>
    <scope>NUCLEOTIDE SEQUENCE</scope>
</reference>
<dbReference type="Pfam" id="PF00001">
    <property type="entry name" value="7tm_1"/>
    <property type="match status" value="1"/>
</dbReference>
<dbReference type="GO" id="GO:0004930">
    <property type="term" value="F:G protein-coupled receptor activity"/>
    <property type="evidence" value="ECO:0007669"/>
    <property type="project" value="InterPro"/>
</dbReference>
<dbReference type="Gene3D" id="1.20.1070.10">
    <property type="entry name" value="Rhodopsin 7-helix transmembrane proteins"/>
    <property type="match status" value="1"/>
</dbReference>
<organism evidence="8 9">
    <name type="scientific">Adineta steineri</name>
    <dbReference type="NCBI Taxonomy" id="433720"/>
    <lineage>
        <taxon>Eukaryota</taxon>
        <taxon>Metazoa</taxon>
        <taxon>Spiralia</taxon>
        <taxon>Gnathifera</taxon>
        <taxon>Rotifera</taxon>
        <taxon>Eurotatoria</taxon>
        <taxon>Bdelloidea</taxon>
        <taxon>Adinetida</taxon>
        <taxon>Adinetidae</taxon>
        <taxon>Adineta</taxon>
    </lineage>
</organism>
<feature type="transmembrane region" description="Helical" evidence="5">
    <location>
        <begin position="20"/>
        <end position="44"/>
    </location>
</feature>
<comment type="caution">
    <text evidence="8">The sequence shown here is derived from an EMBL/GenBank/DDBJ whole genome shotgun (WGS) entry which is preliminary data.</text>
</comment>
<feature type="transmembrane region" description="Helical" evidence="5">
    <location>
        <begin position="134"/>
        <end position="153"/>
    </location>
</feature>
<keyword evidence="9" id="KW-1185">Reference proteome</keyword>
<feature type="domain" description="G-protein coupled receptors family 1 profile" evidence="6">
    <location>
        <begin position="35"/>
        <end position="286"/>
    </location>
</feature>
<protein>
    <recommendedName>
        <fullName evidence="6">G-protein coupled receptors family 1 profile domain-containing protein</fullName>
    </recommendedName>
</protein>
<dbReference type="InterPro" id="IPR017452">
    <property type="entry name" value="GPCR_Rhodpsn_7TM"/>
</dbReference>
<evidence type="ECO:0000313" key="7">
    <source>
        <dbReference type="EMBL" id="CAF1131205.1"/>
    </source>
</evidence>
<sequence length="345" mass="39959">MSNDTLVLNMSIETSLTRLIKLVLFATPLGPSLLCSIYIMICFVSESKLRRHNNHVMIAIIIIDFIELIFDLTAITLPYLHTGRVYNLSVCLYWVTGNYALQGIAAWLMAWASIDRYLLIFHHRLRTTFIRHDLPLASICIFIVSWYTTITLTHPCSENWFDDTKFLCGGPCFNSSAIITTMDWILIVLTPALLIILVNSFLLGRVLFQKCRCHSGVRRRLLTWRKTRKLLIQLLSIIFTFLITQVPLVILSLVQISFAPDFLADISLIWLYYMPYLIYIVTPFVYIVTTKDCRTHICRRSRRIEAMATVPLHRQEHSNTYHRNIIPRMALPLNNSSYPQGQSVR</sequence>
<feature type="transmembrane region" description="Helical" evidence="5">
    <location>
        <begin position="270"/>
        <end position="289"/>
    </location>
</feature>
<dbReference type="EMBL" id="CAJNOI010000149">
    <property type="protein sequence ID" value="CAF1131205.1"/>
    <property type="molecule type" value="Genomic_DNA"/>
</dbReference>
<feature type="transmembrane region" description="Helical" evidence="5">
    <location>
        <begin position="184"/>
        <end position="208"/>
    </location>
</feature>
<evidence type="ECO:0000256" key="4">
    <source>
        <dbReference type="ARBA" id="ARBA00023136"/>
    </source>
</evidence>
<gene>
    <name evidence="7" type="ORF">BJG266_LOCUS23011</name>
    <name evidence="8" type="ORF">QVE165_LOCUS33543</name>
</gene>
<evidence type="ECO:0000256" key="5">
    <source>
        <dbReference type="SAM" id="Phobius"/>
    </source>
</evidence>
<dbReference type="SUPFAM" id="SSF81321">
    <property type="entry name" value="Family A G protein-coupled receptor-like"/>
    <property type="match status" value="1"/>
</dbReference>
<dbReference type="PROSITE" id="PS50262">
    <property type="entry name" value="G_PROTEIN_RECEP_F1_2"/>
    <property type="match status" value="1"/>
</dbReference>
<dbReference type="Proteomes" id="UP000663877">
    <property type="component" value="Unassembled WGS sequence"/>
</dbReference>
<feature type="transmembrane region" description="Helical" evidence="5">
    <location>
        <begin position="56"/>
        <end position="80"/>
    </location>
</feature>
<evidence type="ECO:0000256" key="1">
    <source>
        <dbReference type="ARBA" id="ARBA00004370"/>
    </source>
</evidence>
<keyword evidence="4 5" id="KW-0472">Membrane</keyword>
<dbReference type="Proteomes" id="UP000663832">
    <property type="component" value="Unassembled WGS sequence"/>
</dbReference>
<name>A0A815GPG7_9BILA</name>